<dbReference type="RefSeq" id="WP_406701212.1">
    <property type="nucleotide sequence ID" value="NZ_CP155447.1"/>
</dbReference>
<reference evidence="2" key="1">
    <citation type="submission" date="2024-05" db="EMBL/GenBank/DDBJ databases">
        <title>Planctomycetes of the genus Singulisphaera possess chitinolytic capabilities.</title>
        <authorList>
            <person name="Ivanova A."/>
        </authorList>
    </citation>
    <scope>NUCLEOTIDE SEQUENCE</scope>
    <source>
        <strain evidence="2">Ch08T</strain>
    </source>
</reference>
<evidence type="ECO:0000313" key="2">
    <source>
        <dbReference type="EMBL" id="XBH08369.1"/>
    </source>
</evidence>
<feature type="domain" description="ABC-three component systems C-terminal" evidence="1">
    <location>
        <begin position="159"/>
        <end position="284"/>
    </location>
</feature>
<organism evidence="2">
    <name type="scientific">Singulisphaera sp. Ch08</name>
    <dbReference type="NCBI Taxonomy" id="3120278"/>
    <lineage>
        <taxon>Bacteria</taxon>
        <taxon>Pseudomonadati</taxon>
        <taxon>Planctomycetota</taxon>
        <taxon>Planctomycetia</taxon>
        <taxon>Isosphaerales</taxon>
        <taxon>Isosphaeraceae</taxon>
        <taxon>Singulisphaera</taxon>
    </lineage>
</organism>
<protein>
    <submittedName>
        <fullName evidence="2">ABC-three component system protein</fullName>
    </submittedName>
</protein>
<proteinExistence type="predicted"/>
<sequence>MANSERDALRQALDQEANRVLTARKTAKAAGKKIPFADRAAGCQAYLGLGPDDRKRLLDLIKIVPASFTAATAPGEVEKRFQSVLLPSIRGHVVERLIEWWDRQVALSLIKKRSREIHKSELQSKLHDLFVEHSAQGLPDDFSGREPASIEAETGRIMAKQIEWVLGGQSRLQRAVVARWRARNQRGAWLENDISIASDLDEFDKNLIEVWGGRHGPMVDDCQGIEEPERCNRGRTILDWSHHNATMELPPFRPTWSQAYLVQGSFQQLAEQEKVGWHPDFATLLSALKEAG</sequence>
<dbReference type="EMBL" id="CP155447">
    <property type="protein sequence ID" value="XBH08369.1"/>
    <property type="molecule type" value="Genomic_DNA"/>
</dbReference>
<evidence type="ECO:0000259" key="1">
    <source>
        <dbReference type="Pfam" id="PF20283"/>
    </source>
</evidence>
<accession>A0AAU7CSN2</accession>
<name>A0AAU7CSN2_9BACT</name>
<dbReference type="InterPro" id="IPR046913">
    <property type="entry name" value="ABC-3C_CTD7"/>
</dbReference>
<gene>
    <name evidence="2" type="ORF">V5E97_24835</name>
</gene>
<dbReference type="Pfam" id="PF20283">
    <property type="entry name" value="CTD7"/>
    <property type="match status" value="1"/>
</dbReference>
<dbReference type="AlphaFoldDB" id="A0AAU7CSN2"/>